<accession>A0A238FHB1</accession>
<dbReference type="GO" id="GO:0043162">
    <property type="term" value="P:ubiquitin-dependent protein catabolic process via the multivesicular body sorting pathway"/>
    <property type="evidence" value="ECO:0007669"/>
    <property type="project" value="UniProtKB-ARBA"/>
</dbReference>
<evidence type="ECO:0000256" key="3">
    <source>
        <dbReference type="ARBA" id="ARBA00022448"/>
    </source>
</evidence>
<sequence>MDHPSPPLVDRPSSSAPASSSSLADPPSNVFGSGVTPTSAVTASTSSPTSLPPDAIIDALASTYPDLANLSSQQVQHLLQDQDLFDAYFNTTPQAMQQHRLLEQAWVQNLELAQKNEALRPRLQDLRDQTLHHFDAVNELKERWDLLHRAQAEHYQHLLPQAQQARLARATHAQEYTSEALVNAFLDGQIDDEVFVQQYKAVRQLYHRREIALTKWQQGLVSWR</sequence>
<dbReference type="Pfam" id="PF07200">
    <property type="entry name" value="Mod_r"/>
    <property type="match status" value="1"/>
</dbReference>
<feature type="compositionally biased region" description="Low complexity" evidence="7">
    <location>
        <begin position="12"/>
        <end position="28"/>
    </location>
</feature>
<dbReference type="PANTHER" id="PTHR13678:SF2">
    <property type="entry name" value="VACUOLAR PROTEIN SORTING-ASSOCIATED PROTEIN 37A"/>
    <property type="match status" value="1"/>
</dbReference>
<evidence type="ECO:0000256" key="6">
    <source>
        <dbReference type="PROSITE-ProRule" id="PRU00646"/>
    </source>
</evidence>
<evidence type="ECO:0000313" key="10">
    <source>
        <dbReference type="Proteomes" id="UP000198372"/>
    </source>
</evidence>
<comment type="subcellular location">
    <subcellularLocation>
        <location evidence="1">Endosome</location>
    </subcellularLocation>
</comment>
<dbReference type="AlphaFoldDB" id="A0A238FHB1"/>
<evidence type="ECO:0000259" key="8">
    <source>
        <dbReference type="PROSITE" id="PS51314"/>
    </source>
</evidence>
<comment type="similarity">
    <text evidence="2">Belongs to the VPS37 family.</text>
</comment>
<feature type="compositionally biased region" description="Low complexity" evidence="7">
    <location>
        <begin position="35"/>
        <end position="49"/>
    </location>
</feature>
<reference evidence="10" key="1">
    <citation type="submission" date="2016-09" db="EMBL/GenBank/DDBJ databases">
        <authorList>
            <person name="Jeantristanb JTB J.-T."/>
            <person name="Ricardo R."/>
        </authorList>
    </citation>
    <scope>NUCLEOTIDE SEQUENCE [LARGE SCALE GENOMIC DNA]</scope>
</reference>
<organism evidence="9 10">
    <name type="scientific">Microbotryum intermedium</name>
    <dbReference type="NCBI Taxonomy" id="269621"/>
    <lineage>
        <taxon>Eukaryota</taxon>
        <taxon>Fungi</taxon>
        <taxon>Dikarya</taxon>
        <taxon>Basidiomycota</taxon>
        <taxon>Pucciniomycotina</taxon>
        <taxon>Microbotryomycetes</taxon>
        <taxon>Microbotryales</taxon>
        <taxon>Microbotryaceae</taxon>
        <taxon>Microbotryum</taxon>
    </lineage>
</organism>
<feature type="domain" description="VPS37 C-terminal" evidence="8">
    <location>
        <begin position="141"/>
        <end position="224"/>
    </location>
</feature>
<keyword evidence="3 6" id="KW-0813">Transport</keyword>
<dbReference type="GO" id="GO:0000813">
    <property type="term" value="C:ESCRT I complex"/>
    <property type="evidence" value="ECO:0007669"/>
    <property type="project" value="UniProtKB-ARBA"/>
</dbReference>
<evidence type="ECO:0000313" key="9">
    <source>
        <dbReference type="EMBL" id="SCV70436.1"/>
    </source>
</evidence>
<dbReference type="InterPro" id="IPR029012">
    <property type="entry name" value="Helix_hairpin_bin_sf"/>
</dbReference>
<dbReference type="Gene3D" id="1.10.287.660">
    <property type="entry name" value="Helix hairpin bin"/>
    <property type="match status" value="1"/>
</dbReference>
<evidence type="ECO:0000256" key="4">
    <source>
        <dbReference type="ARBA" id="ARBA00022753"/>
    </source>
</evidence>
<dbReference type="OrthoDB" id="10260857at2759"/>
<dbReference type="GO" id="GO:0006623">
    <property type="term" value="P:protein targeting to vacuole"/>
    <property type="evidence" value="ECO:0007669"/>
    <property type="project" value="TreeGrafter"/>
</dbReference>
<evidence type="ECO:0000256" key="1">
    <source>
        <dbReference type="ARBA" id="ARBA00004177"/>
    </source>
</evidence>
<keyword evidence="10" id="KW-1185">Reference proteome</keyword>
<evidence type="ECO:0000256" key="2">
    <source>
        <dbReference type="ARBA" id="ARBA00007617"/>
    </source>
</evidence>
<dbReference type="PROSITE" id="PS51314">
    <property type="entry name" value="VPS37_C"/>
    <property type="match status" value="1"/>
</dbReference>
<dbReference type="InterPro" id="IPR009851">
    <property type="entry name" value="Mod_r"/>
</dbReference>
<name>A0A238FHB1_9BASI</name>
<protein>
    <submittedName>
        <fullName evidence="9">BQ2448_1830 protein</fullName>
    </submittedName>
</protein>
<dbReference type="EMBL" id="FMSP01000005">
    <property type="protein sequence ID" value="SCV70436.1"/>
    <property type="molecule type" value="Genomic_DNA"/>
</dbReference>
<dbReference type="PANTHER" id="PTHR13678">
    <property type="entry name" value="VACUOLAR PROTEIN SORTING-ASSOCIATED PROTEIN 37"/>
    <property type="match status" value="1"/>
</dbReference>
<proteinExistence type="inferred from homology"/>
<feature type="region of interest" description="Disordered" evidence="7">
    <location>
        <begin position="1"/>
        <end position="52"/>
    </location>
</feature>
<evidence type="ECO:0000256" key="5">
    <source>
        <dbReference type="ARBA" id="ARBA00022927"/>
    </source>
</evidence>
<dbReference type="GO" id="GO:0006612">
    <property type="term" value="P:protein targeting to membrane"/>
    <property type="evidence" value="ECO:0007669"/>
    <property type="project" value="TreeGrafter"/>
</dbReference>
<dbReference type="InterPro" id="IPR037202">
    <property type="entry name" value="ESCRT_assembly_dom"/>
</dbReference>
<keyword evidence="4" id="KW-0967">Endosome</keyword>
<dbReference type="SUPFAM" id="SSF140111">
    <property type="entry name" value="Endosomal sorting complex assembly domain"/>
    <property type="match status" value="1"/>
</dbReference>
<dbReference type="STRING" id="269621.A0A238FHB1"/>
<gene>
    <name evidence="9" type="ORF">BQ2448_1830</name>
</gene>
<dbReference type="Proteomes" id="UP000198372">
    <property type="component" value="Unassembled WGS sequence"/>
</dbReference>
<evidence type="ECO:0000256" key="7">
    <source>
        <dbReference type="SAM" id="MobiDB-lite"/>
    </source>
</evidence>
<keyword evidence="5 6" id="KW-0653">Protein transport</keyword>